<dbReference type="EMBL" id="FWFP01000010">
    <property type="protein sequence ID" value="SLN66486.1"/>
    <property type="molecule type" value="Genomic_DNA"/>
</dbReference>
<sequence length="375" mass="41692">MRAHCQDTFRDFAIQDTGADAMTQAKRFETVRMQAESWSETINSNDQRSALVEELKDVLTPLVLRHLPEPLQMSETHPAIDEWITSRAAESNVMLVRDRASDRLLGLLILAEFVDSEFLTTVHLGYLFSEGAWGKGYATELIAGLVTWCKGEGQSVQLFGGVENGNTASSRVLQKNGFELVEDLSDATTEMFGLYIPYDFDKLYGSTPQALGEPTQLFVDFFKQHAGNPLRVLDIGCGQGRDAIFIGRLGHRIVGVDLSPNGIRDLNEAAHRENLSIEGVVSDIRTFVPDGEFDVLLLDRTLHMLSEKDRLIVLERLIGRVSDGGWVLISDEPENMQGFKEVITSSADAWEMALDKPEALFVRQSGREHGSDTEA</sequence>
<dbReference type="GO" id="GO:0016747">
    <property type="term" value="F:acyltransferase activity, transferring groups other than amino-acyl groups"/>
    <property type="evidence" value="ECO:0007669"/>
    <property type="project" value="InterPro"/>
</dbReference>
<dbReference type="InterPro" id="IPR029063">
    <property type="entry name" value="SAM-dependent_MTases_sf"/>
</dbReference>
<reference evidence="3" key="1">
    <citation type="submission" date="2017-03" db="EMBL/GenBank/DDBJ databases">
        <authorList>
            <person name="Rodrigo-Torres L."/>
            <person name="Arahal R.D."/>
            <person name="Lucena T."/>
        </authorList>
    </citation>
    <scope>NUCLEOTIDE SEQUENCE [LARGE SCALE GENOMIC DNA]</scope>
    <source>
        <strain evidence="3">CECT 8411</strain>
    </source>
</reference>
<evidence type="ECO:0000313" key="2">
    <source>
        <dbReference type="EMBL" id="SLN66486.1"/>
    </source>
</evidence>
<dbReference type="PANTHER" id="PTHR43792">
    <property type="entry name" value="GNAT FAMILY, PUTATIVE (AFU_ORTHOLOGUE AFUA_3G00765)-RELATED-RELATED"/>
    <property type="match status" value="1"/>
</dbReference>
<keyword evidence="2" id="KW-0489">Methyltransferase</keyword>
<dbReference type="InterPro" id="IPR000182">
    <property type="entry name" value="GNAT_dom"/>
</dbReference>
<gene>
    <name evidence="2" type="primary">tehB</name>
    <name evidence="2" type="ORF">RUM8411_03325</name>
</gene>
<keyword evidence="3" id="KW-1185">Reference proteome</keyword>
<dbReference type="PROSITE" id="PS51186">
    <property type="entry name" value="GNAT"/>
    <property type="match status" value="1"/>
</dbReference>
<dbReference type="PANTHER" id="PTHR43792:SF1">
    <property type="entry name" value="N-ACETYLTRANSFERASE DOMAIN-CONTAINING PROTEIN"/>
    <property type="match status" value="1"/>
</dbReference>
<dbReference type="InterPro" id="IPR016181">
    <property type="entry name" value="Acyl_CoA_acyltransferase"/>
</dbReference>
<dbReference type="CDD" id="cd02440">
    <property type="entry name" value="AdoMet_MTases"/>
    <property type="match status" value="1"/>
</dbReference>
<proteinExistence type="predicted"/>
<dbReference type="InterPro" id="IPR041698">
    <property type="entry name" value="Methyltransf_25"/>
</dbReference>
<feature type="domain" description="N-acetyltransferase" evidence="1">
    <location>
        <begin position="50"/>
        <end position="199"/>
    </location>
</feature>
<keyword evidence="2" id="KW-0808">Transferase</keyword>
<dbReference type="SUPFAM" id="SSF53335">
    <property type="entry name" value="S-adenosyl-L-methionine-dependent methyltransferases"/>
    <property type="match status" value="1"/>
</dbReference>
<dbReference type="Pfam" id="PF13649">
    <property type="entry name" value="Methyltransf_25"/>
    <property type="match status" value="1"/>
</dbReference>
<dbReference type="Gene3D" id="3.40.630.30">
    <property type="match status" value="1"/>
</dbReference>
<dbReference type="EC" id="2.1.1.-" evidence="2"/>
<evidence type="ECO:0000259" key="1">
    <source>
        <dbReference type="PROSITE" id="PS51186"/>
    </source>
</evidence>
<dbReference type="SUPFAM" id="SSF55729">
    <property type="entry name" value="Acyl-CoA N-acyltransferases (Nat)"/>
    <property type="match status" value="1"/>
</dbReference>
<name>A0A1X7A0B2_9RHOB</name>
<dbReference type="Proteomes" id="UP000193778">
    <property type="component" value="Unassembled WGS sequence"/>
</dbReference>
<dbReference type="Pfam" id="PF13302">
    <property type="entry name" value="Acetyltransf_3"/>
    <property type="match status" value="1"/>
</dbReference>
<protein>
    <submittedName>
        <fullName evidence="2">Putative S-adenosyl-L-methionine-dependent methyltransferase TehB</fullName>
        <ecNumber evidence="2">2.1.1.-</ecNumber>
    </submittedName>
</protein>
<dbReference type="InterPro" id="IPR051531">
    <property type="entry name" value="N-acetyltransferase"/>
</dbReference>
<evidence type="ECO:0000313" key="3">
    <source>
        <dbReference type="Proteomes" id="UP000193778"/>
    </source>
</evidence>
<dbReference type="Gene3D" id="3.40.50.150">
    <property type="entry name" value="Vaccinia Virus protein VP39"/>
    <property type="match status" value="1"/>
</dbReference>
<accession>A0A1X7A0B2</accession>
<dbReference type="AlphaFoldDB" id="A0A1X7A0B2"/>
<organism evidence="2 3">
    <name type="scientific">Ruegeria meonggei</name>
    <dbReference type="NCBI Taxonomy" id="1446476"/>
    <lineage>
        <taxon>Bacteria</taxon>
        <taxon>Pseudomonadati</taxon>
        <taxon>Pseudomonadota</taxon>
        <taxon>Alphaproteobacteria</taxon>
        <taxon>Rhodobacterales</taxon>
        <taxon>Roseobacteraceae</taxon>
        <taxon>Ruegeria</taxon>
    </lineage>
</organism>
<dbReference type="GO" id="GO:0032259">
    <property type="term" value="P:methylation"/>
    <property type="evidence" value="ECO:0007669"/>
    <property type="project" value="UniProtKB-KW"/>
</dbReference>
<dbReference type="GO" id="GO:0008168">
    <property type="term" value="F:methyltransferase activity"/>
    <property type="evidence" value="ECO:0007669"/>
    <property type="project" value="UniProtKB-KW"/>
</dbReference>